<dbReference type="Pfam" id="PF13328">
    <property type="entry name" value="HD_4"/>
    <property type="match status" value="1"/>
</dbReference>
<dbReference type="PANTHER" id="PTHR46246">
    <property type="entry name" value="GUANOSINE-3',5'-BIS(DIPHOSPHATE) 3'-PYROPHOSPHOHYDROLASE MESH1"/>
    <property type="match status" value="1"/>
</dbReference>
<comment type="caution">
    <text evidence="1">The sequence shown here is derived from an EMBL/GenBank/DDBJ whole genome shotgun (WGS) entry which is preliminary data.</text>
</comment>
<reference evidence="1 2" key="1">
    <citation type="journal article" date="2015" name="Genome Announc.">
        <title>Expanding the biotechnology potential of lactobacilli through comparative genomics of 213 strains and associated genera.</title>
        <authorList>
            <person name="Sun Z."/>
            <person name="Harris H.M."/>
            <person name="McCann A."/>
            <person name="Guo C."/>
            <person name="Argimon S."/>
            <person name="Zhang W."/>
            <person name="Yang X."/>
            <person name="Jeffery I.B."/>
            <person name="Cooney J.C."/>
            <person name="Kagawa T.F."/>
            <person name="Liu W."/>
            <person name="Song Y."/>
            <person name="Salvetti E."/>
            <person name="Wrobel A."/>
            <person name="Rasinkangas P."/>
            <person name="Parkhill J."/>
            <person name="Rea M.C."/>
            <person name="O'Sullivan O."/>
            <person name="Ritari J."/>
            <person name="Douillard F.P."/>
            <person name="Paul Ross R."/>
            <person name="Yang R."/>
            <person name="Briner A.E."/>
            <person name="Felis G.E."/>
            <person name="de Vos W.M."/>
            <person name="Barrangou R."/>
            <person name="Klaenhammer T.R."/>
            <person name="Caufield P.W."/>
            <person name="Cui Y."/>
            <person name="Zhang H."/>
            <person name="O'Toole P.W."/>
        </authorList>
    </citation>
    <scope>NUCLEOTIDE SEQUENCE [LARGE SCALE GENOMIC DNA]</scope>
    <source>
        <strain evidence="1 2">DSM 23365</strain>
    </source>
</reference>
<gene>
    <name evidence="1" type="ORF">FD14_GL002127</name>
</gene>
<dbReference type="EMBL" id="AYZM01000158">
    <property type="protein sequence ID" value="KRN18262.1"/>
    <property type="molecule type" value="Genomic_DNA"/>
</dbReference>
<dbReference type="Proteomes" id="UP000051442">
    <property type="component" value="Unassembled WGS sequence"/>
</dbReference>
<evidence type="ECO:0000313" key="1">
    <source>
        <dbReference type="EMBL" id="KRN18262.1"/>
    </source>
</evidence>
<name>A0A0R2ES89_9LACO</name>
<dbReference type="Gene3D" id="1.10.3210.10">
    <property type="entry name" value="Hypothetical protein af1432"/>
    <property type="match status" value="1"/>
</dbReference>
<evidence type="ECO:0008006" key="3">
    <source>
        <dbReference type="Google" id="ProtNLM"/>
    </source>
</evidence>
<dbReference type="PANTHER" id="PTHR46246:SF1">
    <property type="entry name" value="GUANOSINE-3',5'-BIS(DIPHOSPHATE) 3'-PYROPHOSPHOHYDROLASE MESH1"/>
    <property type="match status" value="1"/>
</dbReference>
<evidence type="ECO:0000313" key="2">
    <source>
        <dbReference type="Proteomes" id="UP000051442"/>
    </source>
</evidence>
<dbReference type="SUPFAM" id="SSF109604">
    <property type="entry name" value="HD-domain/PDEase-like"/>
    <property type="match status" value="1"/>
</dbReference>
<sequence>MTHAQIAALPLTLTAQQFATCVHANQHRKGKPKMPFVTHLVAVTEWLKLWTDNDETLIAVGWLHDTVEDTETTLTDLERRFGSVIRDLVAAETENKFGHVDEVGTWRSRKLDQIARLAHEAEQEPQILYVALADKTANIQEMVTDYQQVGDTLWIRFNSSREDQHWYYQRFATLIGNSVIGHNQPDIIQPLKTALDILWR</sequence>
<protein>
    <recommendedName>
        <fullName evidence="3">HD/PDEase domain-containing protein</fullName>
    </recommendedName>
</protein>
<accession>A0A0R2ES89</accession>
<dbReference type="PATRIC" id="fig|1423804.4.peg.2310"/>
<organism evidence="1 2">
    <name type="scientific">Secundilactobacillus similis DSM 23365 = JCM 2765</name>
    <dbReference type="NCBI Taxonomy" id="1423804"/>
    <lineage>
        <taxon>Bacteria</taxon>
        <taxon>Bacillati</taxon>
        <taxon>Bacillota</taxon>
        <taxon>Bacilli</taxon>
        <taxon>Lactobacillales</taxon>
        <taxon>Lactobacillaceae</taxon>
        <taxon>Secundilactobacillus</taxon>
    </lineage>
</organism>
<dbReference type="GO" id="GO:0008893">
    <property type="term" value="F:guanosine-3',5'-bis(diphosphate) 3'-diphosphatase activity"/>
    <property type="evidence" value="ECO:0007669"/>
    <property type="project" value="TreeGrafter"/>
</dbReference>
<keyword evidence="2" id="KW-1185">Reference proteome</keyword>
<dbReference type="STRING" id="1423804.FD14_GL002127"/>
<proteinExistence type="predicted"/>
<dbReference type="InterPro" id="IPR052194">
    <property type="entry name" value="MESH1"/>
</dbReference>
<dbReference type="AlphaFoldDB" id="A0A0R2ES89"/>